<dbReference type="PANTHER" id="PTHR43124">
    <property type="entry name" value="PURINE EFFLUX PUMP PBUE"/>
    <property type="match status" value="1"/>
</dbReference>
<proteinExistence type="predicted"/>
<feature type="transmembrane region" description="Helical" evidence="6">
    <location>
        <begin position="179"/>
        <end position="199"/>
    </location>
</feature>
<gene>
    <name evidence="8" type="ORF">DU000_09940</name>
</gene>
<feature type="transmembrane region" description="Helical" evidence="6">
    <location>
        <begin position="366"/>
        <end position="385"/>
    </location>
</feature>
<feature type="transmembrane region" description="Helical" evidence="6">
    <location>
        <begin position="303"/>
        <end position="325"/>
    </location>
</feature>
<evidence type="ECO:0000256" key="5">
    <source>
        <dbReference type="ARBA" id="ARBA00023136"/>
    </source>
</evidence>
<feature type="transmembrane region" description="Helical" evidence="6">
    <location>
        <begin position="234"/>
        <end position="255"/>
    </location>
</feature>
<dbReference type="InterPro" id="IPR036259">
    <property type="entry name" value="MFS_trans_sf"/>
</dbReference>
<dbReference type="Gene3D" id="1.20.1250.20">
    <property type="entry name" value="MFS general substrate transporter like domains"/>
    <property type="match status" value="1"/>
</dbReference>
<dbReference type="InterPro" id="IPR020846">
    <property type="entry name" value="MFS_dom"/>
</dbReference>
<dbReference type="EMBL" id="QPGB01000004">
    <property type="protein sequence ID" value="RCS57114.1"/>
    <property type="molecule type" value="Genomic_DNA"/>
</dbReference>
<name>A0A368L1B1_9BURK</name>
<feature type="transmembrane region" description="Helical" evidence="6">
    <location>
        <begin position="397"/>
        <end position="419"/>
    </location>
</feature>
<dbReference type="RefSeq" id="WP_114403256.1">
    <property type="nucleotide sequence ID" value="NZ_QPGB01000004.1"/>
</dbReference>
<dbReference type="InterPro" id="IPR011701">
    <property type="entry name" value="MFS"/>
</dbReference>
<dbReference type="InterPro" id="IPR050189">
    <property type="entry name" value="MFS_Efflux_Transporters"/>
</dbReference>
<dbReference type="GO" id="GO:0022857">
    <property type="term" value="F:transmembrane transporter activity"/>
    <property type="evidence" value="ECO:0007669"/>
    <property type="project" value="InterPro"/>
</dbReference>
<evidence type="ECO:0000259" key="7">
    <source>
        <dbReference type="PROSITE" id="PS50850"/>
    </source>
</evidence>
<accession>A0A368L1B1</accession>
<feature type="transmembrane region" description="Helical" evidence="6">
    <location>
        <begin position="59"/>
        <end position="81"/>
    </location>
</feature>
<feature type="transmembrane region" description="Helical" evidence="6">
    <location>
        <begin position="331"/>
        <end position="354"/>
    </location>
</feature>
<dbReference type="OrthoDB" id="5291895at2"/>
<feature type="transmembrane region" description="Helical" evidence="6">
    <location>
        <begin position="275"/>
        <end position="296"/>
    </location>
</feature>
<evidence type="ECO:0000256" key="2">
    <source>
        <dbReference type="ARBA" id="ARBA00022475"/>
    </source>
</evidence>
<reference evidence="8 9" key="1">
    <citation type="journal article" date="2018" name="Int. J. Syst. Evol. Microbiol.">
        <title>Parvibium lacunae gen. nov., sp. nov., a new member of the family Alcaligenaceae isolated from a freshwater pond.</title>
        <authorList>
            <person name="Chen W.M."/>
            <person name="Xie P.B."/>
            <person name="Hsu M.Y."/>
            <person name="Sheu S.Y."/>
        </authorList>
    </citation>
    <scope>NUCLEOTIDE SEQUENCE [LARGE SCALE GENOMIC DNA]</scope>
    <source>
        <strain evidence="8 9">KMB9</strain>
    </source>
</reference>
<feature type="domain" description="Major facilitator superfamily (MFS) profile" evidence="7">
    <location>
        <begin position="24"/>
        <end position="432"/>
    </location>
</feature>
<feature type="transmembrane region" description="Helical" evidence="6">
    <location>
        <begin position="21"/>
        <end position="39"/>
    </location>
</feature>
<dbReference type="AlphaFoldDB" id="A0A368L1B1"/>
<comment type="caution">
    <text evidence="8">The sequence shown here is derived from an EMBL/GenBank/DDBJ whole genome shotgun (WGS) entry which is preliminary data.</text>
</comment>
<comment type="subcellular location">
    <subcellularLocation>
        <location evidence="1">Cell membrane</location>
        <topology evidence="1">Multi-pass membrane protein</topology>
    </subcellularLocation>
</comment>
<evidence type="ECO:0000256" key="4">
    <source>
        <dbReference type="ARBA" id="ARBA00022989"/>
    </source>
</evidence>
<evidence type="ECO:0000313" key="9">
    <source>
        <dbReference type="Proteomes" id="UP000252357"/>
    </source>
</evidence>
<dbReference type="GO" id="GO:0005886">
    <property type="term" value="C:plasma membrane"/>
    <property type="evidence" value="ECO:0007669"/>
    <property type="project" value="UniProtKB-SubCell"/>
</dbReference>
<feature type="transmembrane region" description="Helical" evidence="6">
    <location>
        <begin position="120"/>
        <end position="137"/>
    </location>
</feature>
<protein>
    <submittedName>
        <fullName evidence="8">MFS transporter</fullName>
    </submittedName>
</protein>
<dbReference type="PANTHER" id="PTHR43124:SF3">
    <property type="entry name" value="CHLORAMPHENICOL EFFLUX PUMP RV0191"/>
    <property type="match status" value="1"/>
</dbReference>
<dbReference type="Pfam" id="PF07690">
    <property type="entry name" value="MFS_1"/>
    <property type="match status" value="1"/>
</dbReference>
<keyword evidence="9" id="KW-1185">Reference proteome</keyword>
<dbReference type="Proteomes" id="UP000252357">
    <property type="component" value="Unassembled WGS sequence"/>
</dbReference>
<feature type="transmembrane region" description="Helical" evidence="6">
    <location>
        <begin position="93"/>
        <end position="114"/>
    </location>
</feature>
<feature type="transmembrane region" description="Helical" evidence="6">
    <location>
        <begin position="149"/>
        <end position="173"/>
    </location>
</feature>
<evidence type="ECO:0000256" key="1">
    <source>
        <dbReference type="ARBA" id="ARBA00004651"/>
    </source>
</evidence>
<organism evidence="8 9">
    <name type="scientific">Parvibium lacunae</name>
    <dbReference type="NCBI Taxonomy" id="1888893"/>
    <lineage>
        <taxon>Bacteria</taxon>
        <taxon>Pseudomonadati</taxon>
        <taxon>Pseudomonadota</taxon>
        <taxon>Betaproteobacteria</taxon>
        <taxon>Burkholderiales</taxon>
        <taxon>Alcaligenaceae</taxon>
        <taxon>Parvibium</taxon>
    </lineage>
</organism>
<dbReference type="PROSITE" id="PS50850">
    <property type="entry name" value="MFS"/>
    <property type="match status" value="1"/>
</dbReference>
<sequence length="432" mass="47006">MLSPFSTPSLPTALPPFTRSRSVAIFVSFALAYWLSYGLRAVNAVIGVPLQLELGVSSAQLGFLSSLYFLTFASMQLPLGLLLDRYGPKRVEVCLLLVAAAGSVLFALAPNFFMLCLARAAIGVGVSACLMAPYKGYRQWFAEKWQAPLSSWMLMVGTAGALSATLPVSYALPIVGWRGLFWLIAGLLLLALCLQATLLPNHAAASAHGSLPKQQESWHQQWQGFQQILRSATFWRYAPPAFFIHGGFMAIQGLWAGPWMQRVSGLNAHASAQTLFHMGIALLVSYFFLGWLARWLMQRQIPLAHAMTAGMALSQGLLAGIIWFGPQHAEAWWIGYSVSTCVMSLGYTAINLHFPIHMSGRATTALNFMIFFGAFVVQWGLGIGIDALRAGGWAEGIAYQASFGALLACQLAALLWFIARRQRANPARLGSA</sequence>
<dbReference type="CDD" id="cd06174">
    <property type="entry name" value="MFS"/>
    <property type="match status" value="1"/>
</dbReference>
<evidence type="ECO:0000256" key="6">
    <source>
        <dbReference type="SAM" id="Phobius"/>
    </source>
</evidence>
<evidence type="ECO:0000313" key="8">
    <source>
        <dbReference type="EMBL" id="RCS57114.1"/>
    </source>
</evidence>
<dbReference type="SUPFAM" id="SSF103473">
    <property type="entry name" value="MFS general substrate transporter"/>
    <property type="match status" value="1"/>
</dbReference>
<keyword evidence="5 6" id="KW-0472">Membrane</keyword>
<keyword evidence="2" id="KW-1003">Cell membrane</keyword>
<keyword evidence="4 6" id="KW-1133">Transmembrane helix</keyword>
<keyword evidence="3 6" id="KW-0812">Transmembrane</keyword>
<evidence type="ECO:0000256" key="3">
    <source>
        <dbReference type="ARBA" id="ARBA00022692"/>
    </source>
</evidence>